<evidence type="ECO:0000313" key="5">
    <source>
        <dbReference type="Proteomes" id="UP001430544"/>
    </source>
</evidence>
<sequence length="329" mass="36727">MTTRMLRWPLAIALLTAMAGCTHKSEQQQLDDLRDGLQYRGYRHFSEQGLPIAFAAYQRGGALLDTPPPAPLTADDICMLHAMLSYTALSANKLLPAIAEADLLERDCAPQGRVIATALRSVAYERKQWPQLAQQSSDSLWKNSADPEGDFATLVMLHVVMAYAAMQDKRWESVVLHVDAIALTVRAPWLGELARAGLDLAEHRYLDGLRRLKRLSENPGVPADVRAELQTLIQHVEAESGDLDSNLVIARILTRFMWQAIKQNGSPVMQQAMQFAEHQAKRFGPDALRQSWRARWTQWWDGLKARWNEESDSPPSSRAAGTAPVVALV</sequence>
<dbReference type="EMBL" id="JSYJ01000044">
    <property type="protein sequence ID" value="KHM95376.1"/>
    <property type="molecule type" value="Genomic_DNA"/>
</dbReference>
<comment type="caution">
    <text evidence="2">The sequence shown here is derived from an EMBL/GenBank/DDBJ whole genome shotgun (WGS) entry which is preliminary data.</text>
</comment>
<dbReference type="Proteomes" id="UP001430544">
    <property type="component" value="Unassembled WGS sequence"/>
</dbReference>
<feature type="signal peptide" evidence="1">
    <location>
        <begin position="1"/>
        <end position="19"/>
    </location>
</feature>
<protein>
    <submittedName>
        <fullName evidence="2">Uncharacterized protein</fullName>
    </submittedName>
</protein>
<gene>
    <name evidence="3" type="ORF">LN473_10130</name>
    <name evidence="2" type="ORF">OR61_09065</name>
</gene>
<dbReference type="RefSeq" id="WP_039422228.1">
    <property type="nucleotide sequence ID" value="NZ_CP018470.1"/>
</dbReference>
<feature type="chain" id="PRO_5042536636" evidence="1">
    <location>
        <begin position="20"/>
        <end position="329"/>
    </location>
</feature>
<evidence type="ECO:0000313" key="2">
    <source>
        <dbReference type="EMBL" id="KHM95376.1"/>
    </source>
</evidence>
<keyword evidence="1" id="KW-0732">Signal</keyword>
<keyword evidence="5" id="KW-1185">Reference proteome</keyword>
<proteinExistence type="predicted"/>
<reference evidence="2 4" key="1">
    <citation type="submission" date="2014-11" db="EMBL/GenBank/DDBJ databases">
        <title>Draft Genome Sequences of Xanthomonas vesicatoria Strains from the Balkan Peninsula.</title>
        <authorList>
            <person name="Vancheva T."/>
            <person name="Lefeuvre P."/>
            <person name="Bogatzevska N."/>
            <person name="Moncheva P."/>
            <person name="Koebnik R."/>
        </authorList>
    </citation>
    <scope>NUCLEOTIDE SEQUENCE [LARGE SCALE GENOMIC DNA]</scope>
    <source>
        <strain evidence="2 4">53M</strain>
    </source>
</reference>
<evidence type="ECO:0000313" key="4">
    <source>
        <dbReference type="Proteomes" id="UP000030969"/>
    </source>
</evidence>
<organism evidence="2 4">
    <name type="scientific">Xanthomonas vesicatoria</name>
    <dbReference type="NCBI Taxonomy" id="56460"/>
    <lineage>
        <taxon>Bacteria</taxon>
        <taxon>Pseudomonadati</taxon>
        <taxon>Pseudomonadota</taxon>
        <taxon>Gammaproteobacteria</taxon>
        <taxon>Lysobacterales</taxon>
        <taxon>Lysobacteraceae</taxon>
        <taxon>Xanthomonas</taxon>
    </lineage>
</organism>
<dbReference type="EMBL" id="JAJIUN010000041">
    <property type="protein sequence ID" value="MCC8622337.1"/>
    <property type="molecule type" value="Genomic_DNA"/>
</dbReference>
<accession>A0AAJ0IZ44</accession>
<dbReference type="Proteomes" id="UP000030969">
    <property type="component" value="Unassembled WGS sequence"/>
</dbReference>
<evidence type="ECO:0000256" key="1">
    <source>
        <dbReference type="SAM" id="SignalP"/>
    </source>
</evidence>
<dbReference type="AlphaFoldDB" id="A0AAJ0IZ44"/>
<reference evidence="3" key="2">
    <citation type="submission" date="2021-11" db="EMBL/GenBank/DDBJ databases">
        <title>Genome resources and taxonomic validation of 89 Xanthomonas strains.</title>
        <authorList>
            <person name="Tambong J.T."/>
        </authorList>
    </citation>
    <scope>NUCLEOTIDE SEQUENCE</scope>
    <source>
        <strain evidence="3">Bv 5-4A</strain>
    </source>
</reference>
<name>A0AAJ0IZ44_9XANT</name>
<evidence type="ECO:0000313" key="3">
    <source>
        <dbReference type="EMBL" id="MCC8622337.1"/>
    </source>
</evidence>
<dbReference type="PROSITE" id="PS51257">
    <property type="entry name" value="PROKAR_LIPOPROTEIN"/>
    <property type="match status" value="1"/>
</dbReference>